<name>A0A1D2MF47_ORCCI</name>
<accession>A0A1D2MF47</accession>
<dbReference type="EMBL" id="LJIJ01001528">
    <property type="protein sequence ID" value="ODM91504.1"/>
    <property type="molecule type" value="Genomic_DNA"/>
</dbReference>
<reference evidence="3 4" key="1">
    <citation type="journal article" date="2016" name="Genome Biol. Evol.">
        <title>Gene Family Evolution Reflects Adaptation to Soil Environmental Stressors in the Genome of the Collembolan Orchesella cincta.</title>
        <authorList>
            <person name="Faddeeva-Vakhrusheva A."/>
            <person name="Derks M.F."/>
            <person name="Anvar S.Y."/>
            <person name="Agamennone V."/>
            <person name="Suring W."/>
            <person name="Smit S."/>
            <person name="van Straalen N.M."/>
            <person name="Roelofs D."/>
        </authorList>
    </citation>
    <scope>NUCLEOTIDE SEQUENCE [LARGE SCALE GENOMIC DNA]</scope>
    <source>
        <tissue evidence="3">Mixed pool</tissue>
    </source>
</reference>
<keyword evidence="4" id="KW-1185">Reference proteome</keyword>
<dbReference type="InterPro" id="IPR050309">
    <property type="entry name" value="Type-B_Carboxylest/Lipase"/>
</dbReference>
<protein>
    <submittedName>
        <fullName evidence="3">Esterase FE4</fullName>
    </submittedName>
</protein>
<dbReference type="SUPFAM" id="SSF53474">
    <property type="entry name" value="alpha/beta-Hydrolases"/>
    <property type="match status" value="1"/>
</dbReference>
<dbReference type="OMA" id="IRMIRSH"/>
<dbReference type="Pfam" id="PF00135">
    <property type="entry name" value="COesterase"/>
    <property type="match status" value="1"/>
</dbReference>
<dbReference type="STRING" id="48709.A0A1D2MF47"/>
<sequence>MNQLTFWPRWPSVNSISRFLPTAAGKGGKSNDSFFASRPHLSQRGKKNVYYSKVPVIIGTTSNEGASLFGASAYVSEESLQELNNEWNKIAPLTFSYDIHFPVENLAEISQKVKKFYFGSEPITLKNKQALADLYSDTWFLLPSISVAGELARNGVSVYPYIFSYWGSWTLRSFFTQRADDVYEGLTGHGDDIQYLFPGLMLIPPLKPGSEQEEFSRNFVNLWTSFAKYEKPAVKWSNGKTLDWKPISPSQQETLNFDFLNIDKDPSIINLDLKKRIDFWRNLLIDYSQEEDEETILPKTEL</sequence>
<evidence type="ECO:0000256" key="1">
    <source>
        <dbReference type="ARBA" id="ARBA00023180"/>
    </source>
</evidence>
<feature type="domain" description="Carboxylesterase type B" evidence="2">
    <location>
        <begin position="33"/>
        <end position="259"/>
    </location>
</feature>
<organism evidence="3 4">
    <name type="scientific">Orchesella cincta</name>
    <name type="common">Springtail</name>
    <name type="synonym">Podura cincta</name>
    <dbReference type="NCBI Taxonomy" id="48709"/>
    <lineage>
        <taxon>Eukaryota</taxon>
        <taxon>Metazoa</taxon>
        <taxon>Ecdysozoa</taxon>
        <taxon>Arthropoda</taxon>
        <taxon>Hexapoda</taxon>
        <taxon>Collembola</taxon>
        <taxon>Entomobryomorpha</taxon>
        <taxon>Entomobryoidea</taxon>
        <taxon>Orchesellidae</taxon>
        <taxon>Orchesellinae</taxon>
        <taxon>Orchesella</taxon>
    </lineage>
</organism>
<keyword evidence="1" id="KW-0325">Glycoprotein</keyword>
<evidence type="ECO:0000313" key="3">
    <source>
        <dbReference type="EMBL" id="ODM91504.1"/>
    </source>
</evidence>
<dbReference type="InterPro" id="IPR029058">
    <property type="entry name" value="AB_hydrolase_fold"/>
</dbReference>
<evidence type="ECO:0000313" key="4">
    <source>
        <dbReference type="Proteomes" id="UP000094527"/>
    </source>
</evidence>
<dbReference type="OrthoDB" id="19653at2759"/>
<comment type="caution">
    <text evidence="3">The sequence shown here is derived from an EMBL/GenBank/DDBJ whole genome shotgun (WGS) entry which is preliminary data.</text>
</comment>
<gene>
    <name evidence="3" type="ORF">Ocin01_15177</name>
</gene>
<dbReference type="InterPro" id="IPR002018">
    <property type="entry name" value="CarbesteraseB"/>
</dbReference>
<dbReference type="AlphaFoldDB" id="A0A1D2MF47"/>
<dbReference type="PANTHER" id="PTHR11559">
    <property type="entry name" value="CARBOXYLESTERASE"/>
    <property type="match status" value="1"/>
</dbReference>
<dbReference type="Gene3D" id="3.40.50.1820">
    <property type="entry name" value="alpha/beta hydrolase"/>
    <property type="match status" value="1"/>
</dbReference>
<dbReference type="Proteomes" id="UP000094527">
    <property type="component" value="Unassembled WGS sequence"/>
</dbReference>
<evidence type="ECO:0000259" key="2">
    <source>
        <dbReference type="Pfam" id="PF00135"/>
    </source>
</evidence>
<proteinExistence type="predicted"/>